<dbReference type="RefSeq" id="WP_174191780.1">
    <property type="nucleotide sequence ID" value="NZ_JABULH010000001.1"/>
</dbReference>
<comment type="caution">
    <text evidence="2">The sequence shown here is derived from an EMBL/GenBank/DDBJ whole genome shotgun (WGS) entry which is preliminary data.</text>
</comment>
<name>A0ABX2JC16_9SPHN</name>
<sequence>MSALPCLGPNDEPPPLAQPGNPTGNPLGTAAERAMLQAEAHVHVARATTMLRRARALVAADRAHRIALLTRQRERLFADLAHFQRFKHTRIFDPVVRHGSASAKVVARTMKVDCFHLGETVASYHARWRYLDRAEWASYRADMLATADLLHARMQAELRAIDQLLTISHFYAPRA</sequence>
<organism evidence="2 3">
    <name type="scientific">Sphingomonas hominis</name>
    <dbReference type="NCBI Taxonomy" id="2741495"/>
    <lineage>
        <taxon>Bacteria</taxon>
        <taxon>Pseudomonadati</taxon>
        <taxon>Pseudomonadota</taxon>
        <taxon>Alphaproteobacteria</taxon>
        <taxon>Sphingomonadales</taxon>
        <taxon>Sphingomonadaceae</taxon>
        <taxon>Sphingomonas</taxon>
    </lineage>
</organism>
<gene>
    <name evidence="2" type="ORF">HRV97_00650</name>
</gene>
<feature type="region of interest" description="Disordered" evidence="1">
    <location>
        <begin position="1"/>
        <end position="28"/>
    </location>
</feature>
<dbReference type="EMBL" id="JABULH010000001">
    <property type="protein sequence ID" value="NTS63665.1"/>
    <property type="molecule type" value="Genomic_DNA"/>
</dbReference>
<keyword evidence="3" id="KW-1185">Reference proteome</keyword>
<evidence type="ECO:0000313" key="3">
    <source>
        <dbReference type="Proteomes" id="UP000621447"/>
    </source>
</evidence>
<reference evidence="2 3" key="1">
    <citation type="submission" date="2020-06" db="EMBL/GenBank/DDBJ databases">
        <title>Sphingomonas hominis sp. nov., a member of the Sphingomonas, isolated from the hair of a 22-year-old girl.</title>
        <authorList>
            <person name="Zhang D.-F."/>
            <person name="Cui X.-W."/>
        </authorList>
    </citation>
    <scope>NUCLEOTIDE SEQUENCE [LARGE SCALE GENOMIC DNA]</scope>
    <source>
        <strain evidence="2 3">HHU CXW</strain>
    </source>
</reference>
<dbReference type="Proteomes" id="UP000621447">
    <property type="component" value="Unassembled WGS sequence"/>
</dbReference>
<proteinExistence type="predicted"/>
<protein>
    <submittedName>
        <fullName evidence="2">Uncharacterized protein</fullName>
    </submittedName>
</protein>
<evidence type="ECO:0000313" key="2">
    <source>
        <dbReference type="EMBL" id="NTS63665.1"/>
    </source>
</evidence>
<evidence type="ECO:0000256" key="1">
    <source>
        <dbReference type="SAM" id="MobiDB-lite"/>
    </source>
</evidence>
<accession>A0ABX2JC16</accession>